<dbReference type="InterPro" id="IPR002563">
    <property type="entry name" value="Flavin_Rdtase-like_dom"/>
</dbReference>
<evidence type="ECO:0000259" key="3">
    <source>
        <dbReference type="SMART" id="SM00903"/>
    </source>
</evidence>
<dbReference type="SMART" id="SM00903">
    <property type="entry name" value="Flavin_Reduct"/>
    <property type="match status" value="1"/>
</dbReference>
<accession>A0A7Y4L9N4</accession>
<dbReference type="Gene3D" id="2.30.110.10">
    <property type="entry name" value="Electron Transport, Fmn-binding Protein, Chain A"/>
    <property type="match status" value="1"/>
</dbReference>
<dbReference type="SUPFAM" id="SSF50475">
    <property type="entry name" value="FMN-binding split barrel"/>
    <property type="match status" value="1"/>
</dbReference>
<evidence type="ECO:0000256" key="2">
    <source>
        <dbReference type="ARBA" id="ARBA00023002"/>
    </source>
</evidence>
<gene>
    <name evidence="4" type="ORF">HKX40_05125</name>
</gene>
<dbReference type="InterPro" id="IPR012349">
    <property type="entry name" value="Split_barrel_FMN-bd"/>
</dbReference>
<dbReference type="PANTHER" id="PTHR30466">
    <property type="entry name" value="FLAVIN REDUCTASE"/>
    <property type="match status" value="1"/>
</dbReference>
<dbReference type="RefSeq" id="WP_171588480.1">
    <property type="nucleotide sequence ID" value="NZ_JABGBO010000004.1"/>
</dbReference>
<proteinExistence type="inferred from homology"/>
<sequence length="170" mass="18952">MSVREANFDAMAFRQALGRFATGVAIVTTIDPHTKTPLGLTISSFNSVSMTPPLVLWSLQNSSTLLDTFLKTDRYNIHVLTAEQMLLAIDFSKGNQEERFSKVSFTLNEFGIPKLDDTCCAAYFECYNKSQYPEGDHHIMVGQVERCSHTDDMPLVYHAGSFSLTPSKGK</sequence>
<reference evidence="4 5" key="1">
    <citation type="submission" date="2020-05" db="EMBL/GenBank/DDBJ databases">
        <authorList>
            <person name="Niu N."/>
        </authorList>
    </citation>
    <scope>NUCLEOTIDE SEQUENCE [LARGE SCALE GENOMIC DNA]</scope>
    <source>
        <strain evidence="4 5">LMG10982</strain>
    </source>
</reference>
<dbReference type="Proteomes" id="UP000541421">
    <property type="component" value="Unassembled WGS sequence"/>
</dbReference>
<dbReference type="GO" id="GO:0010181">
    <property type="term" value="F:FMN binding"/>
    <property type="evidence" value="ECO:0007669"/>
    <property type="project" value="InterPro"/>
</dbReference>
<keyword evidence="5" id="KW-1185">Reference proteome</keyword>
<dbReference type="AlphaFoldDB" id="A0A7Y4L9N4"/>
<dbReference type="Pfam" id="PF01613">
    <property type="entry name" value="Flavin_Reduct"/>
    <property type="match status" value="1"/>
</dbReference>
<evidence type="ECO:0000313" key="4">
    <source>
        <dbReference type="EMBL" id="NOL49517.1"/>
    </source>
</evidence>
<feature type="domain" description="Flavin reductase like" evidence="3">
    <location>
        <begin position="17"/>
        <end position="164"/>
    </location>
</feature>
<evidence type="ECO:0000313" key="5">
    <source>
        <dbReference type="Proteomes" id="UP000541421"/>
    </source>
</evidence>
<dbReference type="PANTHER" id="PTHR30466:SF11">
    <property type="entry name" value="FLAVIN-DEPENDENT MONOOXYGENASE, REDUCTASE SUBUNIT HSAB"/>
    <property type="match status" value="1"/>
</dbReference>
<name>A0A7Y4L9N4_9BURK</name>
<protein>
    <submittedName>
        <fullName evidence="4">Flavin reductase family protein</fullName>
    </submittedName>
</protein>
<evidence type="ECO:0000256" key="1">
    <source>
        <dbReference type="ARBA" id="ARBA00008898"/>
    </source>
</evidence>
<comment type="caution">
    <text evidence="4">The sequence shown here is derived from an EMBL/GenBank/DDBJ whole genome shotgun (WGS) entry which is preliminary data.</text>
</comment>
<comment type="similarity">
    <text evidence="1">Belongs to the non-flavoprotein flavin reductase family.</text>
</comment>
<organism evidence="4 5">
    <name type="scientific">Pelistega europaea</name>
    <dbReference type="NCBI Taxonomy" id="106147"/>
    <lineage>
        <taxon>Bacteria</taxon>
        <taxon>Pseudomonadati</taxon>
        <taxon>Pseudomonadota</taxon>
        <taxon>Betaproteobacteria</taxon>
        <taxon>Burkholderiales</taxon>
        <taxon>Alcaligenaceae</taxon>
        <taxon>Pelistega</taxon>
    </lineage>
</organism>
<dbReference type="GO" id="GO:0042602">
    <property type="term" value="F:riboflavin reductase (NADPH) activity"/>
    <property type="evidence" value="ECO:0007669"/>
    <property type="project" value="TreeGrafter"/>
</dbReference>
<dbReference type="EMBL" id="JABGBO010000004">
    <property type="protein sequence ID" value="NOL49517.1"/>
    <property type="molecule type" value="Genomic_DNA"/>
</dbReference>
<dbReference type="InterPro" id="IPR050268">
    <property type="entry name" value="NADH-dep_flavin_reductase"/>
</dbReference>
<keyword evidence="2" id="KW-0560">Oxidoreductase</keyword>